<sequence length="182" mass="19671">MLPLTTPTPQLAMGVTSVQPLGPRGLRSYFVTIVTTSSLSSPSGHRPRPDFCVPRTPSSAEGNRQHLQGTVDLSEGRLSDQQKFQGWISFCFSMLIILSASLCWSCSVTKSFLTLCAPMDCSTPGFPVLHHLPELAQTHVHRVSDAIQPSPPLSSPSPPACNLSQHQGLSERVSSSHQVVRV</sequence>
<dbReference type="EMBL" id="OX460343">
    <property type="protein sequence ID" value="CAI9180033.1"/>
    <property type="molecule type" value="Genomic_DNA"/>
</dbReference>
<feature type="region of interest" description="Disordered" evidence="1">
    <location>
        <begin position="145"/>
        <end position="182"/>
    </location>
</feature>
<feature type="compositionally biased region" description="Pro residues" evidence="1">
    <location>
        <begin position="149"/>
        <end position="159"/>
    </location>
</feature>
<name>A0ABN9A5C7_RANTA</name>
<accession>A0ABN9A5C7</accession>
<evidence type="ECO:0000313" key="2">
    <source>
        <dbReference type="EMBL" id="CAI9180033.1"/>
    </source>
</evidence>
<feature type="compositionally biased region" description="Polar residues" evidence="1">
    <location>
        <begin position="162"/>
        <end position="182"/>
    </location>
</feature>
<dbReference type="Proteomes" id="UP001176941">
    <property type="component" value="Chromosome X"/>
</dbReference>
<gene>
    <name evidence="2" type="ORF">MRATA1EN1_LOCUS28995</name>
</gene>
<keyword evidence="3" id="KW-1185">Reference proteome</keyword>
<organism evidence="2 3">
    <name type="scientific">Rangifer tarandus platyrhynchus</name>
    <name type="common">Svalbard reindeer</name>
    <dbReference type="NCBI Taxonomy" id="3082113"/>
    <lineage>
        <taxon>Eukaryota</taxon>
        <taxon>Metazoa</taxon>
        <taxon>Chordata</taxon>
        <taxon>Craniata</taxon>
        <taxon>Vertebrata</taxon>
        <taxon>Euteleostomi</taxon>
        <taxon>Mammalia</taxon>
        <taxon>Eutheria</taxon>
        <taxon>Laurasiatheria</taxon>
        <taxon>Artiodactyla</taxon>
        <taxon>Ruminantia</taxon>
        <taxon>Pecora</taxon>
        <taxon>Cervidae</taxon>
        <taxon>Odocoileinae</taxon>
        <taxon>Rangifer</taxon>
    </lineage>
</organism>
<evidence type="ECO:0000256" key="1">
    <source>
        <dbReference type="SAM" id="MobiDB-lite"/>
    </source>
</evidence>
<protein>
    <submittedName>
        <fullName evidence="2">Uncharacterized protein</fullName>
    </submittedName>
</protein>
<reference evidence="2" key="1">
    <citation type="submission" date="2023-04" db="EMBL/GenBank/DDBJ databases">
        <authorList>
            <consortium name="ELIXIR-Norway"/>
        </authorList>
    </citation>
    <scope>NUCLEOTIDE SEQUENCE [LARGE SCALE GENOMIC DNA]</scope>
</reference>
<proteinExistence type="predicted"/>
<evidence type="ECO:0000313" key="3">
    <source>
        <dbReference type="Proteomes" id="UP001176941"/>
    </source>
</evidence>